<feature type="transmembrane region" description="Helical" evidence="7">
    <location>
        <begin position="18"/>
        <end position="36"/>
    </location>
</feature>
<sequence>MSVDKNNIIHCAFCFADLVWFFLLRIELICFLKCILLKIHVESTLQGCAILIAFLVSAVFHELCIAVPCHIFKLWAFSGIMLQIPLLFLTKYLQDKFKNTMGGQHDILVLLQHSWATNVCSLVLPRCHEQTGSDKWLVLF</sequence>
<reference evidence="9" key="2">
    <citation type="journal article" date="2017" name="Nat. Plants">
        <title>The Aegilops tauschii genome reveals multiple impacts of transposons.</title>
        <authorList>
            <person name="Zhao G."/>
            <person name="Zou C."/>
            <person name="Li K."/>
            <person name="Wang K."/>
            <person name="Li T."/>
            <person name="Gao L."/>
            <person name="Zhang X."/>
            <person name="Wang H."/>
            <person name="Yang Z."/>
            <person name="Liu X."/>
            <person name="Jiang W."/>
            <person name="Mao L."/>
            <person name="Kong X."/>
            <person name="Jiao Y."/>
            <person name="Jia J."/>
        </authorList>
    </citation>
    <scope>NUCLEOTIDE SEQUENCE [LARGE SCALE GENOMIC DNA]</scope>
    <source>
        <strain evidence="9">cv. AL8/78</strain>
    </source>
</reference>
<keyword evidence="7" id="KW-1133">Transmembrane helix</keyword>
<protein>
    <recommendedName>
        <fullName evidence="3">diacylglycerol O-acyltransferase</fullName>
        <ecNumber evidence="3">2.3.1.20</ecNumber>
    </recommendedName>
</protein>
<keyword evidence="4" id="KW-0808">Transferase</keyword>
<keyword evidence="7" id="KW-0812">Transmembrane</keyword>
<feature type="transmembrane region" description="Helical" evidence="7">
    <location>
        <begin position="48"/>
        <end position="68"/>
    </location>
</feature>
<evidence type="ECO:0000256" key="5">
    <source>
        <dbReference type="ARBA" id="ARBA00022824"/>
    </source>
</evidence>
<evidence type="ECO:0000256" key="7">
    <source>
        <dbReference type="SAM" id="Phobius"/>
    </source>
</evidence>
<name>A0A453SD00_AEGTS</name>
<reference evidence="8" key="5">
    <citation type="journal article" date="2021" name="G3 (Bethesda)">
        <title>Aegilops tauschii genome assembly Aet v5.0 features greater sequence contiguity and improved annotation.</title>
        <authorList>
            <person name="Wang L."/>
            <person name="Zhu T."/>
            <person name="Rodriguez J.C."/>
            <person name="Deal K.R."/>
            <person name="Dubcovsky J."/>
            <person name="McGuire P.E."/>
            <person name="Lux T."/>
            <person name="Spannagl M."/>
            <person name="Mayer K.F.X."/>
            <person name="Baldrich P."/>
            <person name="Meyers B.C."/>
            <person name="Huo N."/>
            <person name="Gu Y.Q."/>
            <person name="Zhou H."/>
            <person name="Devos K.M."/>
            <person name="Bennetzen J.L."/>
            <person name="Unver T."/>
            <person name="Budak H."/>
            <person name="Gulick P.J."/>
            <person name="Galiba G."/>
            <person name="Kalapos B."/>
            <person name="Nelson D.R."/>
            <person name="Li P."/>
            <person name="You F.M."/>
            <person name="Luo M.C."/>
            <person name="Dvorak J."/>
        </authorList>
    </citation>
    <scope>NUCLEOTIDE SEQUENCE [LARGE SCALE GENOMIC DNA]</scope>
    <source>
        <strain evidence="8">cv. AL8/78</strain>
    </source>
</reference>
<dbReference type="GO" id="GO:0004144">
    <property type="term" value="F:diacylglycerol O-acyltransferase activity"/>
    <property type="evidence" value="ECO:0007669"/>
    <property type="project" value="UniProtKB-EC"/>
</dbReference>
<dbReference type="PANTHER" id="PTHR10408">
    <property type="entry name" value="STEROL O-ACYLTRANSFERASE"/>
    <property type="match status" value="1"/>
</dbReference>
<reference evidence="8" key="4">
    <citation type="submission" date="2019-03" db="UniProtKB">
        <authorList>
            <consortium name="EnsemblPlants"/>
        </authorList>
    </citation>
    <scope>IDENTIFICATION</scope>
</reference>
<dbReference type="GO" id="GO:0019432">
    <property type="term" value="P:triglyceride biosynthetic process"/>
    <property type="evidence" value="ECO:0007669"/>
    <property type="project" value="TreeGrafter"/>
</dbReference>
<evidence type="ECO:0000256" key="1">
    <source>
        <dbReference type="ARBA" id="ARBA00004477"/>
    </source>
</evidence>
<comment type="pathway">
    <text evidence="2">Lipid metabolism.</text>
</comment>
<dbReference type="GO" id="GO:0005789">
    <property type="term" value="C:endoplasmic reticulum membrane"/>
    <property type="evidence" value="ECO:0007669"/>
    <property type="project" value="UniProtKB-SubCell"/>
</dbReference>
<dbReference type="EnsemblPlants" id="AET7Gv20901400.17">
    <property type="protein sequence ID" value="AET7Gv20901400.17"/>
    <property type="gene ID" value="AET7Gv20901400"/>
</dbReference>
<organism evidence="8 9">
    <name type="scientific">Aegilops tauschii subsp. strangulata</name>
    <name type="common">Goatgrass</name>
    <dbReference type="NCBI Taxonomy" id="200361"/>
    <lineage>
        <taxon>Eukaryota</taxon>
        <taxon>Viridiplantae</taxon>
        <taxon>Streptophyta</taxon>
        <taxon>Embryophyta</taxon>
        <taxon>Tracheophyta</taxon>
        <taxon>Spermatophyta</taxon>
        <taxon>Magnoliopsida</taxon>
        <taxon>Liliopsida</taxon>
        <taxon>Poales</taxon>
        <taxon>Poaceae</taxon>
        <taxon>BOP clade</taxon>
        <taxon>Pooideae</taxon>
        <taxon>Triticodae</taxon>
        <taxon>Triticeae</taxon>
        <taxon>Triticinae</taxon>
        <taxon>Aegilops</taxon>
    </lineage>
</organism>
<evidence type="ECO:0000313" key="8">
    <source>
        <dbReference type="EnsemblPlants" id="AET7Gv20901400.17"/>
    </source>
</evidence>
<feature type="transmembrane region" description="Helical" evidence="7">
    <location>
        <begin position="74"/>
        <end position="93"/>
    </location>
</feature>
<reference evidence="8" key="3">
    <citation type="journal article" date="2017" name="Nature">
        <title>Genome sequence of the progenitor of the wheat D genome Aegilops tauschii.</title>
        <authorList>
            <person name="Luo M.C."/>
            <person name="Gu Y.Q."/>
            <person name="Puiu D."/>
            <person name="Wang H."/>
            <person name="Twardziok S.O."/>
            <person name="Deal K.R."/>
            <person name="Huo N."/>
            <person name="Zhu T."/>
            <person name="Wang L."/>
            <person name="Wang Y."/>
            <person name="McGuire P.E."/>
            <person name="Liu S."/>
            <person name="Long H."/>
            <person name="Ramasamy R.K."/>
            <person name="Rodriguez J.C."/>
            <person name="Van S.L."/>
            <person name="Yuan L."/>
            <person name="Wang Z."/>
            <person name="Xia Z."/>
            <person name="Xiao L."/>
            <person name="Anderson O.D."/>
            <person name="Ouyang S."/>
            <person name="Liang Y."/>
            <person name="Zimin A.V."/>
            <person name="Pertea G."/>
            <person name="Qi P."/>
            <person name="Bennetzen J.L."/>
            <person name="Dai X."/>
            <person name="Dawson M.W."/>
            <person name="Muller H.G."/>
            <person name="Kugler K."/>
            <person name="Rivarola-Duarte L."/>
            <person name="Spannagl M."/>
            <person name="Mayer K.F.X."/>
            <person name="Lu F.H."/>
            <person name="Bevan M.W."/>
            <person name="Leroy P."/>
            <person name="Li P."/>
            <person name="You F.M."/>
            <person name="Sun Q."/>
            <person name="Liu Z."/>
            <person name="Lyons E."/>
            <person name="Wicker T."/>
            <person name="Salzberg S.L."/>
            <person name="Devos K.M."/>
            <person name="Dvorak J."/>
        </authorList>
    </citation>
    <scope>NUCLEOTIDE SEQUENCE [LARGE SCALE GENOMIC DNA]</scope>
    <source>
        <strain evidence="8">cv. AL8/78</strain>
    </source>
</reference>
<dbReference type="PANTHER" id="PTHR10408:SF7">
    <property type="entry name" value="DIACYLGLYCEROL O-ACYLTRANSFERASE 1"/>
    <property type="match status" value="1"/>
</dbReference>
<keyword evidence="5" id="KW-0256">Endoplasmic reticulum</keyword>
<dbReference type="GO" id="GO:0009941">
    <property type="term" value="C:chloroplast envelope"/>
    <property type="evidence" value="ECO:0007669"/>
    <property type="project" value="TreeGrafter"/>
</dbReference>
<evidence type="ECO:0000256" key="2">
    <source>
        <dbReference type="ARBA" id="ARBA00005189"/>
    </source>
</evidence>
<dbReference type="AlphaFoldDB" id="A0A453SD00"/>
<comment type="subcellular location">
    <subcellularLocation>
        <location evidence="1">Endoplasmic reticulum membrane</location>
        <topology evidence="1">Multi-pass membrane protein</topology>
    </subcellularLocation>
</comment>
<dbReference type="Gramene" id="AET7Gv20901400.17">
    <property type="protein sequence ID" value="AET7Gv20901400.17"/>
    <property type="gene ID" value="AET7Gv20901400"/>
</dbReference>
<keyword evidence="6" id="KW-0012">Acyltransferase</keyword>
<dbReference type="EC" id="2.3.1.20" evidence="3"/>
<proteinExistence type="predicted"/>
<evidence type="ECO:0000256" key="6">
    <source>
        <dbReference type="ARBA" id="ARBA00023315"/>
    </source>
</evidence>
<reference evidence="9" key="1">
    <citation type="journal article" date="2014" name="Science">
        <title>Ancient hybridizations among the ancestral genomes of bread wheat.</title>
        <authorList>
            <consortium name="International Wheat Genome Sequencing Consortium,"/>
            <person name="Marcussen T."/>
            <person name="Sandve S.R."/>
            <person name="Heier L."/>
            <person name="Spannagl M."/>
            <person name="Pfeifer M."/>
            <person name="Jakobsen K.S."/>
            <person name="Wulff B.B."/>
            <person name="Steuernagel B."/>
            <person name="Mayer K.F."/>
            <person name="Olsen O.A."/>
        </authorList>
    </citation>
    <scope>NUCLEOTIDE SEQUENCE [LARGE SCALE GENOMIC DNA]</scope>
    <source>
        <strain evidence="9">cv. AL8/78</strain>
    </source>
</reference>
<keyword evidence="9" id="KW-1185">Reference proteome</keyword>
<dbReference type="InterPro" id="IPR014371">
    <property type="entry name" value="Oat_ACAT_DAG_ARE"/>
</dbReference>
<evidence type="ECO:0000256" key="4">
    <source>
        <dbReference type="ARBA" id="ARBA00022679"/>
    </source>
</evidence>
<accession>A0A453SD00</accession>
<evidence type="ECO:0000256" key="3">
    <source>
        <dbReference type="ARBA" id="ARBA00013244"/>
    </source>
</evidence>
<dbReference type="Proteomes" id="UP000015105">
    <property type="component" value="Chromosome 7D"/>
</dbReference>
<evidence type="ECO:0000313" key="9">
    <source>
        <dbReference type="Proteomes" id="UP000015105"/>
    </source>
</evidence>
<keyword evidence="7" id="KW-0472">Membrane</keyword>